<dbReference type="Pfam" id="PF00696">
    <property type="entry name" value="AA_kinase"/>
    <property type="match status" value="1"/>
</dbReference>
<evidence type="ECO:0000313" key="11">
    <source>
        <dbReference type="Proteomes" id="UP000238034"/>
    </source>
</evidence>
<dbReference type="UniPathway" id="UPA00051">
    <property type="reaction ID" value="UER00462"/>
</dbReference>
<evidence type="ECO:0000256" key="7">
    <source>
        <dbReference type="RuleBase" id="RU003448"/>
    </source>
</evidence>
<dbReference type="PANTHER" id="PTHR21499">
    <property type="entry name" value="ASPARTATE KINASE"/>
    <property type="match status" value="1"/>
</dbReference>
<dbReference type="InterPro" id="IPR042199">
    <property type="entry name" value="AsparK_Bifunc_asparK/hSer_DH"/>
</dbReference>
<evidence type="ECO:0000256" key="6">
    <source>
        <dbReference type="ARBA" id="ARBA00022840"/>
    </source>
</evidence>
<comment type="pathway">
    <text evidence="8">Amino-acid biosynthesis; L-threonine biosynthesis; L-threonine from L-aspartate: step 1/5.</text>
</comment>
<accession>A0A2T0U5C0</accession>
<evidence type="ECO:0000256" key="2">
    <source>
        <dbReference type="ARBA" id="ARBA00010122"/>
    </source>
</evidence>
<keyword evidence="4" id="KW-0547">Nucleotide-binding</keyword>
<organism evidence="10 11">
    <name type="scientific">Arcticibacter pallidicorallinus</name>
    <dbReference type="NCBI Taxonomy" id="1259464"/>
    <lineage>
        <taxon>Bacteria</taxon>
        <taxon>Pseudomonadati</taxon>
        <taxon>Bacteroidota</taxon>
        <taxon>Sphingobacteriia</taxon>
        <taxon>Sphingobacteriales</taxon>
        <taxon>Sphingobacteriaceae</taxon>
        <taxon>Arcticibacter</taxon>
    </lineage>
</organism>
<dbReference type="Gene3D" id="3.40.1160.10">
    <property type="entry name" value="Acetylglutamate kinase-like"/>
    <property type="match status" value="1"/>
</dbReference>
<evidence type="ECO:0000313" key="10">
    <source>
        <dbReference type="EMBL" id="PRY53100.1"/>
    </source>
</evidence>
<evidence type="ECO:0000256" key="3">
    <source>
        <dbReference type="ARBA" id="ARBA00022679"/>
    </source>
</evidence>
<dbReference type="NCBIfam" id="TIGR00657">
    <property type="entry name" value="asp_kinases"/>
    <property type="match status" value="1"/>
</dbReference>
<comment type="caution">
    <text evidence="10">The sequence shown here is derived from an EMBL/GenBank/DDBJ whole genome shotgun (WGS) entry which is preliminary data.</text>
</comment>
<evidence type="ECO:0000256" key="5">
    <source>
        <dbReference type="ARBA" id="ARBA00022777"/>
    </source>
</evidence>
<sequence>MISFPNASLHHRYMIEVYKFGGASSKDAEGIKNIAYILSLKPELQLLIVVSAIGKTTNALEELLNAYVDRKDNTIDILDAIKVYHEKIIDDLFDDKAHPVYDDVANAFVEIEWILEEEPYDSYDYLYDQIVSVGELVSSKIVSHYLNSSGMANQWTDARSYIQTDNTYRRGKVDWEKTSDRIKEQLIPVLRNQYIVTQGFIGGTSENFTTTLGREGSDYSAAIFATGLGARAVTIWKDVPGVLNADPKLFTNTKKYEELSYREAIEMTYYGATVIHPKTIKPLQNKDIPLYVKPFNAPEESGTRITNTDLKITEPAVIIKNNQILISLTTKDLSFITEEHISMIYRSFADFAIKMNVVQVSATSLSGCIDSDQRTFTRLIALLEEKFIVKYNGDLQLVTMRHYERDLLHEFTQGRTIMLEQSSRVTAQVVLK</sequence>
<feature type="domain" description="Aspartate/glutamate/uridylate kinase" evidence="9">
    <location>
        <begin position="15"/>
        <end position="293"/>
    </location>
</feature>
<keyword evidence="8" id="KW-0028">Amino-acid biosynthesis</keyword>
<evidence type="ECO:0000256" key="8">
    <source>
        <dbReference type="RuleBase" id="RU004249"/>
    </source>
</evidence>
<keyword evidence="3 7" id="KW-0808">Transferase</keyword>
<comment type="catalytic activity">
    <reaction evidence="7">
        <text>L-aspartate + ATP = 4-phospho-L-aspartate + ADP</text>
        <dbReference type="Rhea" id="RHEA:23776"/>
        <dbReference type="ChEBI" id="CHEBI:29991"/>
        <dbReference type="ChEBI" id="CHEBI:30616"/>
        <dbReference type="ChEBI" id="CHEBI:57535"/>
        <dbReference type="ChEBI" id="CHEBI:456216"/>
        <dbReference type="EC" id="2.7.2.4"/>
    </reaction>
</comment>
<dbReference type="GO" id="GO:0005524">
    <property type="term" value="F:ATP binding"/>
    <property type="evidence" value="ECO:0007669"/>
    <property type="project" value="UniProtKB-KW"/>
</dbReference>
<keyword evidence="11" id="KW-1185">Reference proteome</keyword>
<dbReference type="PANTHER" id="PTHR21499:SF59">
    <property type="entry name" value="ASPARTOKINASE"/>
    <property type="match status" value="1"/>
</dbReference>
<dbReference type="UniPathway" id="UPA00034">
    <property type="reaction ID" value="UER00015"/>
</dbReference>
<keyword evidence="6" id="KW-0067">ATP-binding</keyword>
<dbReference type="GO" id="GO:0005829">
    <property type="term" value="C:cytosol"/>
    <property type="evidence" value="ECO:0007669"/>
    <property type="project" value="TreeGrafter"/>
</dbReference>
<comment type="pathway">
    <text evidence="8">Amino-acid biosynthesis; L-methionine biosynthesis via de novo pathway; L-homoserine from L-aspartate: step 1/3.</text>
</comment>
<dbReference type="GO" id="GO:0004072">
    <property type="term" value="F:aspartate kinase activity"/>
    <property type="evidence" value="ECO:0007669"/>
    <property type="project" value="UniProtKB-EC"/>
</dbReference>
<evidence type="ECO:0000256" key="1">
    <source>
        <dbReference type="ARBA" id="ARBA00004766"/>
    </source>
</evidence>
<dbReference type="Gene3D" id="1.20.120.1320">
    <property type="entry name" value="Aspartokinase, catalytic domain"/>
    <property type="match status" value="1"/>
</dbReference>
<dbReference type="UniPathway" id="UPA00050">
    <property type="reaction ID" value="UER00461"/>
</dbReference>
<keyword evidence="5 7" id="KW-0418">Kinase</keyword>
<comment type="similarity">
    <text evidence="2 7">Belongs to the aspartokinase family.</text>
</comment>
<dbReference type="EC" id="2.7.2.4" evidence="7"/>
<dbReference type="AlphaFoldDB" id="A0A2T0U5C0"/>
<reference evidence="10 11" key="1">
    <citation type="submission" date="2018-03" db="EMBL/GenBank/DDBJ databases">
        <title>Genomic Encyclopedia of Type Strains, Phase III (KMG-III): the genomes of soil and plant-associated and newly described type strains.</title>
        <authorList>
            <person name="Whitman W."/>
        </authorList>
    </citation>
    <scope>NUCLEOTIDE SEQUENCE [LARGE SCALE GENOMIC DNA]</scope>
    <source>
        <strain evidence="10 11">CGMCC 1.9313</strain>
    </source>
</reference>
<dbReference type="GO" id="GO:0009088">
    <property type="term" value="P:threonine biosynthetic process"/>
    <property type="evidence" value="ECO:0007669"/>
    <property type="project" value="UniProtKB-UniPathway"/>
</dbReference>
<evidence type="ECO:0000256" key="4">
    <source>
        <dbReference type="ARBA" id="ARBA00022741"/>
    </source>
</evidence>
<dbReference type="InterPro" id="IPR001341">
    <property type="entry name" value="Asp_kinase"/>
</dbReference>
<protein>
    <recommendedName>
        <fullName evidence="7">Aspartokinase</fullName>
        <ecNumber evidence="7">2.7.2.4</ecNumber>
    </recommendedName>
</protein>
<proteinExistence type="inferred from homology"/>
<dbReference type="GO" id="GO:0009090">
    <property type="term" value="P:homoserine biosynthetic process"/>
    <property type="evidence" value="ECO:0007669"/>
    <property type="project" value="TreeGrafter"/>
</dbReference>
<dbReference type="InterPro" id="IPR001048">
    <property type="entry name" value="Asp/Glu/Uridylate_kinase"/>
</dbReference>
<dbReference type="EMBL" id="PVTH01000004">
    <property type="protein sequence ID" value="PRY53100.1"/>
    <property type="molecule type" value="Genomic_DNA"/>
</dbReference>
<name>A0A2T0U5C0_9SPHI</name>
<dbReference type="SUPFAM" id="SSF53633">
    <property type="entry name" value="Carbamate kinase-like"/>
    <property type="match status" value="1"/>
</dbReference>
<dbReference type="Proteomes" id="UP000238034">
    <property type="component" value="Unassembled WGS sequence"/>
</dbReference>
<gene>
    <name evidence="10" type="ORF">B0I27_104108</name>
</gene>
<dbReference type="GO" id="GO:0009089">
    <property type="term" value="P:lysine biosynthetic process via diaminopimelate"/>
    <property type="evidence" value="ECO:0007669"/>
    <property type="project" value="UniProtKB-UniPathway"/>
</dbReference>
<evidence type="ECO:0000259" key="9">
    <source>
        <dbReference type="Pfam" id="PF00696"/>
    </source>
</evidence>
<dbReference type="InterPro" id="IPR036393">
    <property type="entry name" value="AceGlu_kinase-like_sf"/>
</dbReference>
<comment type="pathway">
    <text evidence="1 8">Amino-acid biosynthesis; L-lysine biosynthesis via DAP pathway; (S)-tetrahydrodipicolinate from L-aspartate: step 1/4.</text>
</comment>